<evidence type="ECO:0000313" key="3">
    <source>
        <dbReference type="Proteomes" id="UP000258927"/>
    </source>
</evidence>
<protein>
    <recommendedName>
        <fullName evidence="1">Thioredoxin domain-containing protein</fullName>
    </recommendedName>
</protein>
<sequence length="238" mass="26683">MTNYNYAEFSTGDYDLDNFRGPQIGQKAPDFDLQDVNGAPHRLLDFDGEFLVLELGSITCPLFQGRRKSMKRLKDQFPHIDFKILYVREAHPGKSIGAHRHLEAKQQVANKLRTEDGELRTIVVDGIEGSAHMAYGGYPNAVFIINRHGCVVFNADWNNPEATAKALKLLLKGKPANVKSYFKPVPPPVLARTMGRSGKGSFFDFVKGLPVLIWKNLIRRNMLLALNRRGAVMPDADC</sequence>
<dbReference type="RefSeq" id="WP_117394775.1">
    <property type="nucleotide sequence ID" value="NZ_CP021330.1"/>
</dbReference>
<evidence type="ECO:0000313" key="2">
    <source>
        <dbReference type="EMBL" id="AVX02951.1"/>
    </source>
</evidence>
<dbReference type="InterPro" id="IPR013766">
    <property type="entry name" value="Thioredoxin_domain"/>
</dbReference>
<dbReference type="Pfam" id="PF00837">
    <property type="entry name" value="T4_deiodinase"/>
    <property type="match status" value="1"/>
</dbReference>
<dbReference type="PROSITE" id="PS51352">
    <property type="entry name" value="THIOREDOXIN_2"/>
    <property type="match status" value="1"/>
</dbReference>
<dbReference type="Proteomes" id="UP000258927">
    <property type="component" value="Chromosome"/>
</dbReference>
<dbReference type="GO" id="GO:0004800">
    <property type="term" value="F:thyroxine 5'-deiodinase activity"/>
    <property type="evidence" value="ECO:0007669"/>
    <property type="project" value="InterPro"/>
</dbReference>
<dbReference type="PANTHER" id="PTHR11781:SF22">
    <property type="entry name" value="TYPE I IODOTHYRONINE DEIODINASE"/>
    <property type="match status" value="1"/>
</dbReference>
<gene>
    <name evidence="2" type="ORF">MXMO3_00405</name>
</gene>
<dbReference type="InterPro" id="IPR036249">
    <property type="entry name" value="Thioredoxin-like_sf"/>
</dbReference>
<proteinExistence type="predicted"/>
<organism evidence="2 3">
    <name type="scientific">Maritalea myrionectae</name>
    <dbReference type="NCBI Taxonomy" id="454601"/>
    <lineage>
        <taxon>Bacteria</taxon>
        <taxon>Pseudomonadati</taxon>
        <taxon>Pseudomonadota</taxon>
        <taxon>Alphaproteobacteria</taxon>
        <taxon>Hyphomicrobiales</taxon>
        <taxon>Devosiaceae</taxon>
        <taxon>Maritalea</taxon>
    </lineage>
</organism>
<name>A0A2R4MA91_9HYPH</name>
<dbReference type="InterPro" id="IPR000643">
    <property type="entry name" value="Iodothyronine_deiodinase"/>
</dbReference>
<keyword evidence="3" id="KW-1185">Reference proteome</keyword>
<dbReference type="STRING" id="1122213.GCA_000423365_03117"/>
<dbReference type="PANTHER" id="PTHR11781">
    <property type="entry name" value="IODOTHYRONINE DEIODINASE"/>
    <property type="match status" value="1"/>
</dbReference>
<dbReference type="EMBL" id="CP021330">
    <property type="protein sequence ID" value="AVX02951.1"/>
    <property type="molecule type" value="Genomic_DNA"/>
</dbReference>
<accession>A0A2R4MA91</accession>
<dbReference type="GO" id="GO:0042403">
    <property type="term" value="P:thyroid hormone metabolic process"/>
    <property type="evidence" value="ECO:0007669"/>
    <property type="project" value="TreeGrafter"/>
</dbReference>
<evidence type="ECO:0000259" key="1">
    <source>
        <dbReference type="PROSITE" id="PS51352"/>
    </source>
</evidence>
<dbReference type="Gene3D" id="3.40.30.10">
    <property type="entry name" value="Glutaredoxin"/>
    <property type="match status" value="1"/>
</dbReference>
<dbReference type="SUPFAM" id="SSF52833">
    <property type="entry name" value="Thioredoxin-like"/>
    <property type="match status" value="1"/>
</dbReference>
<reference evidence="2 3" key="1">
    <citation type="submission" date="2017-05" db="EMBL/GenBank/DDBJ databases">
        <title>Genome Analysis of Maritalea myrionectae HL2708#5.</title>
        <authorList>
            <consortium name="Cotde Inc.-PKNU"/>
            <person name="Jang D."/>
            <person name="Oh H.-M."/>
        </authorList>
    </citation>
    <scope>NUCLEOTIDE SEQUENCE [LARGE SCALE GENOMIC DNA]</scope>
    <source>
        <strain evidence="2 3">HL2708#5</strain>
    </source>
</reference>
<dbReference type="KEGG" id="mmyr:MXMO3_00405"/>
<dbReference type="AlphaFoldDB" id="A0A2R4MA91"/>
<feature type="domain" description="Thioredoxin" evidence="1">
    <location>
        <begin position="22"/>
        <end position="172"/>
    </location>
</feature>